<keyword evidence="6 7" id="KW-0472">Membrane</keyword>
<dbReference type="Gene3D" id="1.10.287.1260">
    <property type="match status" value="1"/>
</dbReference>
<dbReference type="InterPro" id="IPR006685">
    <property type="entry name" value="MscS_channel_2nd"/>
</dbReference>
<evidence type="ECO:0000259" key="9">
    <source>
        <dbReference type="Pfam" id="PF00924"/>
    </source>
</evidence>
<keyword evidence="3" id="KW-1003">Cell membrane</keyword>
<feature type="transmembrane region" description="Helical" evidence="7">
    <location>
        <begin position="350"/>
        <end position="370"/>
    </location>
</feature>
<gene>
    <name evidence="12" type="ORF">ROLI_020250</name>
</gene>
<feature type="transmembrane region" description="Helical" evidence="7">
    <location>
        <begin position="201"/>
        <end position="218"/>
    </location>
</feature>
<dbReference type="InterPro" id="IPR011014">
    <property type="entry name" value="MscS_channel_TM-2"/>
</dbReference>
<evidence type="ECO:0000259" key="11">
    <source>
        <dbReference type="Pfam" id="PF21082"/>
    </source>
</evidence>
<name>A0ABZ2BUE8_9RHOB</name>
<feature type="transmembrane region" description="Helical" evidence="7">
    <location>
        <begin position="513"/>
        <end position="530"/>
    </location>
</feature>
<evidence type="ECO:0000256" key="4">
    <source>
        <dbReference type="ARBA" id="ARBA00022692"/>
    </source>
</evidence>
<feature type="transmembrane region" description="Helical" evidence="7">
    <location>
        <begin position="319"/>
        <end position="338"/>
    </location>
</feature>
<dbReference type="InterPro" id="IPR011066">
    <property type="entry name" value="MscS_channel_C_sf"/>
</dbReference>
<protein>
    <recommendedName>
        <fullName evidence="14">Mechanosensitive ion channel family protein</fullName>
    </recommendedName>
</protein>
<keyword evidence="13" id="KW-1185">Reference proteome</keyword>
<dbReference type="Pfam" id="PF21082">
    <property type="entry name" value="MS_channel_3rd"/>
    <property type="match status" value="1"/>
</dbReference>
<dbReference type="InterPro" id="IPR023408">
    <property type="entry name" value="MscS_beta-dom_sf"/>
</dbReference>
<dbReference type="RefSeq" id="WP_187430773.1">
    <property type="nucleotide sequence ID" value="NZ_CP143423.1"/>
</dbReference>
<dbReference type="PANTHER" id="PTHR30347:SF1">
    <property type="entry name" value="MECHANOSENSITIVE CHANNEL MSCK"/>
    <property type="match status" value="1"/>
</dbReference>
<feature type="transmembrane region" description="Helical" evidence="7">
    <location>
        <begin position="396"/>
        <end position="416"/>
    </location>
</feature>
<evidence type="ECO:0008006" key="14">
    <source>
        <dbReference type="Google" id="ProtNLM"/>
    </source>
</evidence>
<evidence type="ECO:0000256" key="2">
    <source>
        <dbReference type="ARBA" id="ARBA00008017"/>
    </source>
</evidence>
<evidence type="ECO:0000256" key="7">
    <source>
        <dbReference type="SAM" id="Phobius"/>
    </source>
</evidence>
<reference evidence="13" key="1">
    <citation type="submission" date="2024-01" db="EMBL/GenBank/DDBJ databases">
        <title>Roseobacter fucihabitans sp. nov., isolated from the brown alga Fucus spiralis.</title>
        <authorList>
            <person name="Hahnke S."/>
            <person name="Berger M."/>
            <person name="Schlingloff A."/>
            <person name="Athale I."/>
            <person name="Neumann-Schaal M."/>
            <person name="Adenaya A."/>
            <person name="Poehlein A."/>
            <person name="Daniel R."/>
            <person name="Pertersen J."/>
            <person name="Brinkhoff T."/>
        </authorList>
    </citation>
    <scope>NUCLEOTIDE SEQUENCE [LARGE SCALE GENOMIC DNA]</scope>
    <source>
        <strain evidence="13">B14</strain>
    </source>
</reference>
<evidence type="ECO:0000256" key="8">
    <source>
        <dbReference type="SAM" id="SignalP"/>
    </source>
</evidence>
<dbReference type="InterPro" id="IPR049278">
    <property type="entry name" value="MS_channel_C"/>
</dbReference>
<feature type="transmembrane region" description="Helical" evidence="7">
    <location>
        <begin position="580"/>
        <end position="609"/>
    </location>
</feature>
<evidence type="ECO:0000256" key="3">
    <source>
        <dbReference type="ARBA" id="ARBA00022475"/>
    </source>
</evidence>
<dbReference type="InterPro" id="IPR010920">
    <property type="entry name" value="LSM_dom_sf"/>
</dbReference>
<dbReference type="PANTHER" id="PTHR30347">
    <property type="entry name" value="POTASSIUM CHANNEL RELATED"/>
    <property type="match status" value="1"/>
</dbReference>
<dbReference type="InterPro" id="IPR022249">
    <property type="entry name" value="DUF3772"/>
</dbReference>
<keyword evidence="8" id="KW-0732">Signal</keyword>
<evidence type="ECO:0000256" key="1">
    <source>
        <dbReference type="ARBA" id="ARBA00004651"/>
    </source>
</evidence>
<dbReference type="InterPro" id="IPR052702">
    <property type="entry name" value="MscS-like_channel"/>
</dbReference>
<dbReference type="SUPFAM" id="SSF82861">
    <property type="entry name" value="Mechanosensitive channel protein MscS (YggB), transmembrane region"/>
    <property type="match status" value="1"/>
</dbReference>
<dbReference type="Pfam" id="PF12607">
    <property type="entry name" value="DUF3772"/>
    <property type="match status" value="1"/>
</dbReference>
<feature type="transmembrane region" description="Helical" evidence="7">
    <location>
        <begin position="422"/>
        <end position="440"/>
    </location>
</feature>
<proteinExistence type="inferred from homology"/>
<feature type="transmembrane region" description="Helical" evidence="7">
    <location>
        <begin position="551"/>
        <end position="574"/>
    </location>
</feature>
<sequence length="774" mass="84470">MSRFLHAFAIALIWLCAVFTGGVTAQNAPQETPDYKTWEQLADLTEKAIDTGASTNEQFEVLRQSVVNFRARFATVQSANEPRISALKRQIEALGPVPEAGEEAAEIATRRAELEGQLQELQAPVQVALAAFQRADAIVGEIDSIIRDRQTKRLLSLGASPVNPSNWPIALKELEHTFSNLSAEISLHKDPERRRVLRENAPLVLFLLTISLIFIFRGRAWAGFALSRLRAMGGRGSGVWRFLVSLFRIIIPLIGVAIFAHALRVTGLAGERINLILDALPVWAAFLLGFRWLAERLFSRDPDDALILLTPEKRAQARFLLLLLSVFLVVRGIIRLLLEFDSMQPEGEAVLAFPIMVLIGVTLACIGQLMRGYVASDGTEEEDTPRGTSMVRAIKTMGTGLIAISVIAPLMAAVGYSEAGNALLYPAVSTMLVLGGVAVLNRFAADVYGLVTGMGVQARDALFPIFVGFFLLLASLPILALAWGARVADLTELWSRFTLGFAIGDTRISPGDFLTLVIIFAVGYGLTRLLQNTLRVSVLPKTQIDIGGQNAIVSGLGYFGIFLAGLLAVTGAGLDLSSLAIVAGALSVGIGFGLQTVVSNFVSGIILLIERPISEGDWIEVGGQMGYVRDISVRSTRIETFDRTDVIVPNADLVSGTVTNYTRGNKVGRLIVSVGVAYGTDTRRVEAILKEIVEEQPMVLRNPAPMILFNNFGADALEFELRMILRDVNWIMNVKNDINHAIAKRFSEENIEIPFAQRDVWLRNAEVLKDPVSR</sequence>
<dbReference type="Gene3D" id="3.30.70.100">
    <property type="match status" value="1"/>
</dbReference>
<feature type="signal peptide" evidence="8">
    <location>
        <begin position="1"/>
        <end position="25"/>
    </location>
</feature>
<evidence type="ECO:0000313" key="12">
    <source>
        <dbReference type="EMBL" id="WVX48941.1"/>
    </source>
</evidence>
<dbReference type="Proteomes" id="UP001318682">
    <property type="component" value="Chromosome"/>
</dbReference>
<feature type="domain" description="Mechanosensitive ion channel MscS" evidence="9">
    <location>
        <begin position="596"/>
        <end position="663"/>
    </location>
</feature>
<evidence type="ECO:0000256" key="5">
    <source>
        <dbReference type="ARBA" id="ARBA00022989"/>
    </source>
</evidence>
<evidence type="ECO:0000259" key="10">
    <source>
        <dbReference type="Pfam" id="PF12607"/>
    </source>
</evidence>
<evidence type="ECO:0000313" key="13">
    <source>
        <dbReference type="Proteomes" id="UP001318682"/>
    </source>
</evidence>
<dbReference type="Gene3D" id="2.30.30.60">
    <property type="match status" value="1"/>
</dbReference>
<feature type="transmembrane region" description="Helical" evidence="7">
    <location>
        <begin position="461"/>
        <end position="485"/>
    </location>
</feature>
<feature type="domain" description="Mechanosensitive ion channel MscS C-terminal" evidence="11">
    <location>
        <begin position="672"/>
        <end position="753"/>
    </location>
</feature>
<keyword evidence="5 7" id="KW-1133">Transmembrane helix</keyword>
<feature type="transmembrane region" description="Helical" evidence="7">
    <location>
        <begin position="239"/>
        <end position="263"/>
    </location>
</feature>
<organism evidence="12 13">
    <name type="scientific">Roseobacter fucihabitans</name>
    <dbReference type="NCBI Taxonomy" id="1537242"/>
    <lineage>
        <taxon>Bacteria</taxon>
        <taxon>Pseudomonadati</taxon>
        <taxon>Pseudomonadota</taxon>
        <taxon>Alphaproteobacteria</taxon>
        <taxon>Rhodobacterales</taxon>
        <taxon>Roseobacteraceae</taxon>
        <taxon>Roseobacter</taxon>
    </lineage>
</organism>
<dbReference type="EMBL" id="CP143423">
    <property type="protein sequence ID" value="WVX48941.1"/>
    <property type="molecule type" value="Genomic_DNA"/>
</dbReference>
<accession>A0ABZ2BUE8</accession>
<dbReference type="SUPFAM" id="SSF82689">
    <property type="entry name" value="Mechanosensitive channel protein MscS (YggB), C-terminal domain"/>
    <property type="match status" value="1"/>
</dbReference>
<dbReference type="Pfam" id="PF00924">
    <property type="entry name" value="MS_channel_2nd"/>
    <property type="match status" value="1"/>
</dbReference>
<dbReference type="SUPFAM" id="SSF50182">
    <property type="entry name" value="Sm-like ribonucleoproteins"/>
    <property type="match status" value="1"/>
</dbReference>
<comment type="subcellular location">
    <subcellularLocation>
        <location evidence="1">Cell membrane</location>
        <topology evidence="1">Multi-pass membrane protein</topology>
    </subcellularLocation>
</comment>
<feature type="domain" description="DUF3772" evidence="10">
    <location>
        <begin position="130"/>
        <end position="184"/>
    </location>
</feature>
<evidence type="ECO:0000256" key="6">
    <source>
        <dbReference type="ARBA" id="ARBA00023136"/>
    </source>
</evidence>
<comment type="similarity">
    <text evidence="2">Belongs to the MscS (TC 1.A.23) family.</text>
</comment>
<keyword evidence="4 7" id="KW-0812">Transmembrane</keyword>
<feature type="chain" id="PRO_5046174326" description="Mechanosensitive ion channel family protein" evidence="8">
    <location>
        <begin position="26"/>
        <end position="774"/>
    </location>
</feature>